<proteinExistence type="inferred from homology"/>
<evidence type="ECO:0000313" key="8">
    <source>
        <dbReference type="Proteomes" id="UP000304148"/>
    </source>
</evidence>
<dbReference type="InterPro" id="IPR013249">
    <property type="entry name" value="RNA_pol_sigma70_r4_t2"/>
</dbReference>
<feature type="domain" description="RNA polymerase sigma factor 70 region 4 type 2" evidence="6">
    <location>
        <begin position="131"/>
        <end position="180"/>
    </location>
</feature>
<dbReference type="GO" id="GO:0006352">
    <property type="term" value="P:DNA-templated transcription initiation"/>
    <property type="evidence" value="ECO:0007669"/>
    <property type="project" value="InterPro"/>
</dbReference>
<dbReference type="InterPro" id="IPR014284">
    <property type="entry name" value="RNA_pol_sigma-70_dom"/>
</dbReference>
<evidence type="ECO:0000259" key="6">
    <source>
        <dbReference type="Pfam" id="PF08281"/>
    </source>
</evidence>
<dbReference type="CDD" id="cd06171">
    <property type="entry name" value="Sigma70_r4"/>
    <property type="match status" value="1"/>
</dbReference>
<name>A0A383R4D3_PAEAL</name>
<dbReference type="EMBL" id="LS992241">
    <property type="protein sequence ID" value="SYX81965.1"/>
    <property type="molecule type" value="Genomic_DNA"/>
</dbReference>
<dbReference type="Gene3D" id="1.10.1740.10">
    <property type="match status" value="1"/>
</dbReference>
<keyword evidence="2" id="KW-0805">Transcription regulation</keyword>
<dbReference type="PANTHER" id="PTHR43133">
    <property type="entry name" value="RNA POLYMERASE ECF-TYPE SIGMA FACTO"/>
    <property type="match status" value="1"/>
</dbReference>
<dbReference type="Pfam" id="PF04542">
    <property type="entry name" value="Sigma70_r2"/>
    <property type="match status" value="1"/>
</dbReference>
<gene>
    <name evidence="7" type="ORF">PBLR_10384</name>
</gene>
<reference evidence="8" key="1">
    <citation type="submission" date="2018-08" db="EMBL/GenBank/DDBJ databases">
        <authorList>
            <person name="Chevrot R."/>
        </authorList>
    </citation>
    <scope>NUCLEOTIDE SEQUENCE [LARGE SCALE GENOMIC DNA]</scope>
</reference>
<dbReference type="Proteomes" id="UP000304148">
    <property type="component" value="Chromosome"/>
</dbReference>
<dbReference type="InterPro" id="IPR007627">
    <property type="entry name" value="RNA_pol_sigma70_r2"/>
</dbReference>
<dbReference type="PANTHER" id="PTHR43133:SF51">
    <property type="entry name" value="RNA POLYMERASE SIGMA FACTOR"/>
    <property type="match status" value="1"/>
</dbReference>
<organism evidence="7 8">
    <name type="scientific">Paenibacillus alvei</name>
    <name type="common">Bacillus alvei</name>
    <dbReference type="NCBI Taxonomy" id="44250"/>
    <lineage>
        <taxon>Bacteria</taxon>
        <taxon>Bacillati</taxon>
        <taxon>Bacillota</taxon>
        <taxon>Bacilli</taxon>
        <taxon>Bacillales</taxon>
        <taxon>Paenibacillaceae</taxon>
        <taxon>Paenibacillus</taxon>
    </lineage>
</organism>
<dbReference type="SUPFAM" id="SSF88659">
    <property type="entry name" value="Sigma3 and sigma4 domains of RNA polymerase sigma factors"/>
    <property type="match status" value="1"/>
</dbReference>
<accession>A0A383R4D3</accession>
<dbReference type="SUPFAM" id="SSF88946">
    <property type="entry name" value="Sigma2 domain of RNA polymerase sigma factors"/>
    <property type="match status" value="1"/>
</dbReference>
<sequence>MVYRKTTQFSDELIVSQVQQGNEEAMRILVERHRPFVITCICQTVQDRYLAEDIAQEVFVKAYRHIHSFRGDSKFTTWLYRLTKNQMIDILRKKRKEGRVERLEPHHIASFQLHDVADMPEERVMKKEKCEEVHQALRALPEKYRMVMELYHMRQRTYAEIAQMLKMPVRTVETRLYRAKMLFKRAWQEHAGLGAM</sequence>
<dbReference type="InterPro" id="IPR039425">
    <property type="entry name" value="RNA_pol_sigma-70-like"/>
</dbReference>
<evidence type="ECO:0000256" key="4">
    <source>
        <dbReference type="ARBA" id="ARBA00023163"/>
    </source>
</evidence>
<keyword evidence="4" id="KW-0804">Transcription</keyword>
<keyword evidence="3" id="KW-0731">Sigma factor</keyword>
<dbReference type="NCBIfam" id="TIGR02937">
    <property type="entry name" value="sigma70-ECF"/>
    <property type="match status" value="1"/>
</dbReference>
<dbReference type="InterPro" id="IPR013324">
    <property type="entry name" value="RNA_pol_sigma_r3/r4-like"/>
</dbReference>
<dbReference type="GO" id="GO:0003677">
    <property type="term" value="F:DNA binding"/>
    <property type="evidence" value="ECO:0007669"/>
    <property type="project" value="InterPro"/>
</dbReference>
<evidence type="ECO:0000259" key="5">
    <source>
        <dbReference type="Pfam" id="PF04542"/>
    </source>
</evidence>
<comment type="similarity">
    <text evidence="1">Belongs to the sigma-70 factor family. ECF subfamily.</text>
</comment>
<evidence type="ECO:0000256" key="3">
    <source>
        <dbReference type="ARBA" id="ARBA00023082"/>
    </source>
</evidence>
<evidence type="ECO:0000256" key="2">
    <source>
        <dbReference type="ARBA" id="ARBA00023015"/>
    </source>
</evidence>
<evidence type="ECO:0000256" key="1">
    <source>
        <dbReference type="ARBA" id="ARBA00010641"/>
    </source>
</evidence>
<dbReference type="InterPro" id="IPR013325">
    <property type="entry name" value="RNA_pol_sigma_r2"/>
</dbReference>
<dbReference type="RefSeq" id="WP_021255268.1">
    <property type="nucleotide sequence ID" value="NZ_JAPDMW010000006.1"/>
</dbReference>
<dbReference type="InterPro" id="IPR036388">
    <property type="entry name" value="WH-like_DNA-bd_sf"/>
</dbReference>
<dbReference type="AlphaFoldDB" id="A0A383R4D3"/>
<dbReference type="Pfam" id="PF08281">
    <property type="entry name" value="Sigma70_r4_2"/>
    <property type="match status" value="1"/>
</dbReference>
<dbReference type="GO" id="GO:0016987">
    <property type="term" value="F:sigma factor activity"/>
    <property type="evidence" value="ECO:0007669"/>
    <property type="project" value="UniProtKB-KW"/>
</dbReference>
<protein>
    <submittedName>
        <fullName evidence="7">RNA polymerase ECF-type sigma factor</fullName>
    </submittedName>
</protein>
<feature type="domain" description="RNA polymerase sigma-70 region 2" evidence="5">
    <location>
        <begin position="29"/>
        <end position="96"/>
    </location>
</feature>
<evidence type="ECO:0000313" key="7">
    <source>
        <dbReference type="EMBL" id="SYX81965.1"/>
    </source>
</evidence>
<dbReference type="Gene3D" id="1.10.10.10">
    <property type="entry name" value="Winged helix-like DNA-binding domain superfamily/Winged helix DNA-binding domain"/>
    <property type="match status" value="1"/>
</dbReference>